<dbReference type="Proteomes" id="UP001054846">
    <property type="component" value="Chromosome"/>
</dbReference>
<evidence type="ECO:0000313" key="1">
    <source>
        <dbReference type="EMBL" id="UFP94472.1"/>
    </source>
</evidence>
<dbReference type="EMBL" id="CP063845">
    <property type="protein sequence ID" value="UFP94472.1"/>
    <property type="molecule type" value="Genomic_DNA"/>
</dbReference>
<accession>A0ABY3PL98</accession>
<organism evidence="1 2">
    <name type="scientific">Gloeobacter morelensis MG652769</name>
    <dbReference type="NCBI Taxonomy" id="2781736"/>
    <lineage>
        <taxon>Bacteria</taxon>
        <taxon>Bacillati</taxon>
        <taxon>Cyanobacteriota</taxon>
        <taxon>Cyanophyceae</taxon>
        <taxon>Gloeobacterales</taxon>
        <taxon>Gloeobacteraceae</taxon>
        <taxon>Gloeobacter</taxon>
        <taxon>Gloeobacter morelensis</taxon>
    </lineage>
</organism>
<proteinExistence type="predicted"/>
<protein>
    <submittedName>
        <fullName evidence="1">Uncharacterized protein</fullName>
    </submittedName>
</protein>
<evidence type="ECO:0000313" key="2">
    <source>
        <dbReference type="Proteomes" id="UP001054846"/>
    </source>
</evidence>
<reference evidence="1 2" key="1">
    <citation type="journal article" date="2021" name="Genome Biol. Evol.">
        <title>Complete Genome Sequencing of a Novel Gloeobacter Species from a Waterfall Cave in Mexico.</title>
        <authorList>
            <person name="Saw J.H."/>
            <person name="Cardona T."/>
            <person name="Montejano G."/>
        </authorList>
    </citation>
    <scope>NUCLEOTIDE SEQUENCE [LARGE SCALE GENOMIC DNA]</scope>
    <source>
        <strain evidence="1">MG652769</strain>
    </source>
</reference>
<name>A0ABY3PL98_9CYAN</name>
<dbReference type="RefSeq" id="WP_230841524.1">
    <property type="nucleotide sequence ID" value="NZ_CP063845.1"/>
</dbReference>
<keyword evidence="2" id="KW-1185">Reference proteome</keyword>
<sequence>MLIAMLHNVLRSEIHGYESGFDRVTTYQAAVGVDELLERTRTSAINILKSMFGTAETDAERLIIIQAMTAATKIADAGEGSKDLKLLVLRDSLTVVQFYTEIASELSYKLQQDLEHDLLWLYRRSSPPVAGAASDNDLAAAQEELRDAILEYSDRVNSDDSFEIYKVLVGYKSVFAPAWEDPNFEYGGQGDYRKRRVEDLVAEVNPDNAAQWLDMLRRCAAAGFEDLAPSFEQFLGRLGVARPEIVYGYLHQLDERLADFLPAMLVGLDGGQCHDAVQALLRQWLSDGRYVRQISLYLQSDKTLDGALLDQALQVAIGRDDSLAVLNLVGVAASRHDEVAGGLVDRLFLPALAFLAKKNDTHWVKVYGLRLSLNQSSLIKALSAEQAGVVLASLVQHPRIDDYEVEEVLAAIATKWPDKVIDFFGKRMRLAPSDRPDGYADMPIKLHRLSDLLSKNPPELVSTVRGWYGEAEGAFAFSCVWLLKAVFPQFSPEFEQALSALVQTGSATDLQFVVRILSTYRGEAFLHSLCKQVVEAIEPNDQLLSEIESALTSTGIVRGEFGLVEAYEEKKKEMDAWLTDPRQRISDFAKRHIRRLEQRAAAERRRSEESFELRRREFGEDVAGEKDDVD</sequence>
<gene>
    <name evidence="1" type="ORF">ISF26_22475</name>
</gene>